<protein>
    <recommendedName>
        <fullName evidence="3 8">Dihydrofolate reductase</fullName>
        <ecNumber evidence="3 8">1.5.1.3</ecNumber>
    </recommendedName>
</protein>
<dbReference type="InterPro" id="IPR017925">
    <property type="entry name" value="DHFR_CS"/>
</dbReference>
<organism evidence="11 12">
    <name type="scientific">Sediminibacillus albus</name>
    <dbReference type="NCBI Taxonomy" id="407036"/>
    <lineage>
        <taxon>Bacteria</taxon>
        <taxon>Bacillati</taxon>
        <taxon>Bacillota</taxon>
        <taxon>Bacilli</taxon>
        <taxon>Bacillales</taxon>
        <taxon>Bacillaceae</taxon>
        <taxon>Sediminibacillus</taxon>
    </lineage>
</organism>
<dbReference type="PROSITE" id="PS00075">
    <property type="entry name" value="DHFR_1"/>
    <property type="match status" value="1"/>
</dbReference>
<evidence type="ECO:0000256" key="6">
    <source>
        <dbReference type="ARBA" id="ARBA00023002"/>
    </source>
</evidence>
<dbReference type="GO" id="GO:0070401">
    <property type="term" value="F:NADP+ binding"/>
    <property type="evidence" value="ECO:0007669"/>
    <property type="project" value="UniProtKB-ARBA"/>
</dbReference>
<comment type="pathway">
    <text evidence="1 8">Cofactor biosynthesis; tetrahydrofolate biosynthesis; 5,6,7,8-tetrahydrofolate from 7,8-dihydrofolate: step 1/1.</text>
</comment>
<accession>A0A1G8VRC2</accession>
<dbReference type="InterPro" id="IPR012259">
    <property type="entry name" value="DHFR"/>
</dbReference>
<comment type="catalytic activity">
    <reaction evidence="8">
        <text>(6S)-5,6,7,8-tetrahydrofolate + NADP(+) = 7,8-dihydrofolate + NADPH + H(+)</text>
        <dbReference type="Rhea" id="RHEA:15009"/>
        <dbReference type="ChEBI" id="CHEBI:15378"/>
        <dbReference type="ChEBI" id="CHEBI:57451"/>
        <dbReference type="ChEBI" id="CHEBI:57453"/>
        <dbReference type="ChEBI" id="CHEBI:57783"/>
        <dbReference type="ChEBI" id="CHEBI:58349"/>
        <dbReference type="EC" id="1.5.1.3"/>
    </reaction>
</comment>
<evidence type="ECO:0000256" key="2">
    <source>
        <dbReference type="ARBA" id="ARBA00009539"/>
    </source>
</evidence>
<dbReference type="PROSITE" id="PS51330">
    <property type="entry name" value="DHFR_2"/>
    <property type="match status" value="1"/>
</dbReference>
<dbReference type="CDD" id="cd00209">
    <property type="entry name" value="DHFR"/>
    <property type="match status" value="1"/>
</dbReference>
<evidence type="ECO:0000256" key="5">
    <source>
        <dbReference type="ARBA" id="ARBA00022857"/>
    </source>
</evidence>
<dbReference type="STRING" id="407036.SAMN05216243_0291"/>
<feature type="domain" description="DHFR" evidence="10">
    <location>
        <begin position="1"/>
        <end position="161"/>
    </location>
</feature>
<proteinExistence type="inferred from homology"/>
<dbReference type="EC" id="1.5.1.3" evidence="3 8"/>
<dbReference type="InterPro" id="IPR001796">
    <property type="entry name" value="DHFR_dom"/>
</dbReference>
<evidence type="ECO:0000259" key="10">
    <source>
        <dbReference type="PROSITE" id="PS51330"/>
    </source>
</evidence>
<dbReference type="PRINTS" id="PR00070">
    <property type="entry name" value="DHFR"/>
</dbReference>
<dbReference type="PANTHER" id="PTHR48069">
    <property type="entry name" value="DIHYDROFOLATE REDUCTASE"/>
    <property type="match status" value="1"/>
</dbReference>
<dbReference type="Pfam" id="PF00186">
    <property type="entry name" value="DHFR_1"/>
    <property type="match status" value="1"/>
</dbReference>
<dbReference type="AlphaFoldDB" id="A0A1G8VRC2"/>
<evidence type="ECO:0000313" key="11">
    <source>
        <dbReference type="EMBL" id="SDJ68443.1"/>
    </source>
</evidence>
<dbReference type="SUPFAM" id="SSF53597">
    <property type="entry name" value="Dihydrofolate reductase-like"/>
    <property type="match status" value="1"/>
</dbReference>
<keyword evidence="6 8" id="KW-0560">Oxidoreductase</keyword>
<keyword evidence="5 8" id="KW-0521">NADP</keyword>
<reference evidence="11 12" key="1">
    <citation type="submission" date="2016-10" db="EMBL/GenBank/DDBJ databases">
        <authorList>
            <person name="de Groot N.N."/>
        </authorList>
    </citation>
    <scope>NUCLEOTIDE SEQUENCE [LARGE SCALE GENOMIC DNA]</scope>
    <source>
        <strain evidence="11 12">CGMCC 1.6502</strain>
    </source>
</reference>
<keyword evidence="4 8" id="KW-0554">One-carbon metabolism</keyword>
<evidence type="ECO:0000313" key="12">
    <source>
        <dbReference type="Proteomes" id="UP000198694"/>
    </source>
</evidence>
<evidence type="ECO:0000256" key="1">
    <source>
        <dbReference type="ARBA" id="ARBA00004903"/>
    </source>
</evidence>
<dbReference type="Gene3D" id="3.40.430.10">
    <property type="entry name" value="Dihydrofolate Reductase, subunit A"/>
    <property type="match status" value="1"/>
</dbReference>
<dbReference type="EMBL" id="FNFL01000001">
    <property type="protein sequence ID" value="SDJ68443.1"/>
    <property type="molecule type" value="Genomic_DNA"/>
</dbReference>
<dbReference type="OrthoDB" id="9804315at2"/>
<dbReference type="PIRSF" id="PIRSF000194">
    <property type="entry name" value="DHFR"/>
    <property type="match status" value="1"/>
</dbReference>
<evidence type="ECO:0000256" key="8">
    <source>
        <dbReference type="PIRNR" id="PIRNR000194"/>
    </source>
</evidence>
<dbReference type="GO" id="GO:0046452">
    <property type="term" value="P:dihydrofolate metabolic process"/>
    <property type="evidence" value="ECO:0007669"/>
    <property type="project" value="TreeGrafter"/>
</dbReference>
<keyword evidence="12" id="KW-1185">Reference proteome</keyword>
<gene>
    <name evidence="11" type="ORF">SAMN05216243_0291</name>
</gene>
<dbReference type="PANTHER" id="PTHR48069:SF3">
    <property type="entry name" value="DIHYDROFOLATE REDUCTASE"/>
    <property type="match status" value="1"/>
</dbReference>
<dbReference type="InterPro" id="IPR024072">
    <property type="entry name" value="DHFR-like_dom_sf"/>
</dbReference>
<dbReference type="GO" id="GO:0006730">
    <property type="term" value="P:one-carbon metabolic process"/>
    <property type="evidence" value="ECO:0007669"/>
    <property type="project" value="UniProtKB-KW"/>
</dbReference>
<sequence length="166" mass="19729">MISLLYAMDHARVIGYKNDLPWRLPNDLKFFKRLTTSHCVIMGRKTFESMNGPLPNRKNVILTRDEEYHPEGCEVIHSIDTIVDWSKANPEEEYFVIGGGDIFEQILPFSDRMYMTLIDEEFPGDTYFPMFDESEWSLTRKEKGEKNEKNPYDYYFIQYDRKSGRK</sequence>
<dbReference type="GO" id="GO:0046654">
    <property type="term" value="P:tetrahydrofolate biosynthetic process"/>
    <property type="evidence" value="ECO:0007669"/>
    <property type="project" value="UniProtKB-UniPathway"/>
</dbReference>
<comment type="similarity">
    <text evidence="2 8 9">Belongs to the dihydrofolate reductase family.</text>
</comment>
<comment type="function">
    <text evidence="7 8">Key enzyme in folate metabolism. Catalyzes an essential reaction for de novo glycine and purine synthesis, and for DNA precursor synthesis.</text>
</comment>
<dbReference type="RefSeq" id="WP_093210421.1">
    <property type="nucleotide sequence ID" value="NZ_FNFL01000001.1"/>
</dbReference>
<evidence type="ECO:0000256" key="3">
    <source>
        <dbReference type="ARBA" id="ARBA00012856"/>
    </source>
</evidence>
<dbReference type="Proteomes" id="UP000198694">
    <property type="component" value="Unassembled WGS sequence"/>
</dbReference>
<name>A0A1G8VRC2_9BACI</name>
<evidence type="ECO:0000256" key="9">
    <source>
        <dbReference type="RuleBase" id="RU004474"/>
    </source>
</evidence>
<evidence type="ECO:0000256" key="7">
    <source>
        <dbReference type="ARBA" id="ARBA00025067"/>
    </source>
</evidence>
<dbReference type="FunFam" id="3.40.430.10:FF:000001">
    <property type="entry name" value="Dihydrofolate reductase"/>
    <property type="match status" value="1"/>
</dbReference>
<evidence type="ECO:0000256" key="4">
    <source>
        <dbReference type="ARBA" id="ARBA00022563"/>
    </source>
</evidence>
<dbReference type="GO" id="GO:0004146">
    <property type="term" value="F:dihydrofolate reductase activity"/>
    <property type="evidence" value="ECO:0007669"/>
    <property type="project" value="UniProtKB-EC"/>
</dbReference>
<dbReference type="GO" id="GO:0046655">
    <property type="term" value="P:folic acid metabolic process"/>
    <property type="evidence" value="ECO:0007669"/>
    <property type="project" value="TreeGrafter"/>
</dbReference>
<dbReference type="UniPathway" id="UPA00077">
    <property type="reaction ID" value="UER00158"/>
</dbReference>
<dbReference type="GO" id="GO:0005829">
    <property type="term" value="C:cytosol"/>
    <property type="evidence" value="ECO:0007669"/>
    <property type="project" value="TreeGrafter"/>
</dbReference>